<proteinExistence type="predicted"/>
<gene>
    <name evidence="1" type="ORF">BDN72DRAFT_796958</name>
</gene>
<evidence type="ECO:0000313" key="1">
    <source>
        <dbReference type="EMBL" id="TFK69120.1"/>
    </source>
</evidence>
<evidence type="ECO:0000313" key="2">
    <source>
        <dbReference type="Proteomes" id="UP000308600"/>
    </source>
</evidence>
<organism evidence="1 2">
    <name type="scientific">Pluteus cervinus</name>
    <dbReference type="NCBI Taxonomy" id="181527"/>
    <lineage>
        <taxon>Eukaryota</taxon>
        <taxon>Fungi</taxon>
        <taxon>Dikarya</taxon>
        <taxon>Basidiomycota</taxon>
        <taxon>Agaricomycotina</taxon>
        <taxon>Agaricomycetes</taxon>
        <taxon>Agaricomycetidae</taxon>
        <taxon>Agaricales</taxon>
        <taxon>Pluteineae</taxon>
        <taxon>Pluteaceae</taxon>
        <taxon>Pluteus</taxon>
    </lineage>
</organism>
<dbReference type="Proteomes" id="UP000308600">
    <property type="component" value="Unassembled WGS sequence"/>
</dbReference>
<accession>A0ACD3ATT0</accession>
<name>A0ACD3ATT0_9AGAR</name>
<dbReference type="EMBL" id="ML208337">
    <property type="protein sequence ID" value="TFK69120.1"/>
    <property type="molecule type" value="Genomic_DNA"/>
</dbReference>
<protein>
    <submittedName>
        <fullName evidence="1">Uncharacterized protein</fullName>
    </submittedName>
</protein>
<reference evidence="1 2" key="1">
    <citation type="journal article" date="2019" name="Nat. Ecol. Evol.">
        <title>Megaphylogeny resolves global patterns of mushroom evolution.</title>
        <authorList>
            <person name="Varga T."/>
            <person name="Krizsan K."/>
            <person name="Foldi C."/>
            <person name="Dima B."/>
            <person name="Sanchez-Garcia M."/>
            <person name="Sanchez-Ramirez S."/>
            <person name="Szollosi G.J."/>
            <person name="Szarkandi J.G."/>
            <person name="Papp V."/>
            <person name="Albert L."/>
            <person name="Andreopoulos W."/>
            <person name="Angelini C."/>
            <person name="Antonin V."/>
            <person name="Barry K.W."/>
            <person name="Bougher N.L."/>
            <person name="Buchanan P."/>
            <person name="Buyck B."/>
            <person name="Bense V."/>
            <person name="Catcheside P."/>
            <person name="Chovatia M."/>
            <person name="Cooper J."/>
            <person name="Damon W."/>
            <person name="Desjardin D."/>
            <person name="Finy P."/>
            <person name="Geml J."/>
            <person name="Haridas S."/>
            <person name="Hughes K."/>
            <person name="Justo A."/>
            <person name="Karasinski D."/>
            <person name="Kautmanova I."/>
            <person name="Kiss B."/>
            <person name="Kocsube S."/>
            <person name="Kotiranta H."/>
            <person name="LaButti K.M."/>
            <person name="Lechner B.E."/>
            <person name="Liimatainen K."/>
            <person name="Lipzen A."/>
            <person name="Lukacs Z."/>
            <person name="Mihaltcheva S."/>
            <person name="Morgado L.N."/>
            <person name="Niskanen T."/>
            <person name="Noordeloos M.E."/>
            <person name="Ohm R.A."/>
            <person name="Ortiz-Santana B."/>
            <person name="Ovrebo C."/>
            <person name="Racz N."/>
            <person name="Riley R."/>
            <person name="Savchenko A."/>
            <person name="Shiryaev A."/>
            <person name="Soop K."/>
            <person name="Spirin V."/>
            <person name="Szebenyi C."/>
            <person name="Tomsovsky M."/>
            <person name="Tulloss R.E."/>
            <person name="Uehling J."/>
            <person name="Grigoriev I.V."/>
            <person name="Vagvolgyi C."/>
            <person name="Papp T."/>
            <person name="Martin F.M."/>
            <person name="Miettinen O."/>
            <person name="Hibbett D.S."/>
            <person name="Nagy L.G."/>
        </authorList>
    </citation>
    <scope>NUCLEOTIDE SEQUENCE [LARGE SCALE GENOMIC DNA]</scope>
    <source>
        <strain evidence="1 2">NL-1719</strain>
    </source>
</reference>
<keyword evidence="2" id="KW-1185">Reference proteome</keyword>
<sequence>MSSGIVNVWVISPDTHSERRLDPHITVEQLKTKLEPITGISAGNQKISLYNNESDTQSTAQLSDDSKQLGFYGLRDWHVLRVEDTNPSVSFTGQLNDYSKVEKFELSDDAYAKRQDTVLVYKQQHKVGRFAPSKPQEGSTKPDVDIPVGSRCEVESTEPGLHKRGTVRFYGETKFATGKWVGIEYDEPFGKNDGSVEGEQYFSCRTNYGVFLRPGKVKIGDFPVLDDLEADEEM</sequence>